<reference evidence="2" key="1">
    <citation type="submission" date="2022-11" db="UniProtKB">
        <authorList>
            <consortium name="WormBaseParasite"/>
        </authorList>
    </citation>
    <scope>IDENTIFICATION</scope>
</reference>
<accession>A0A915KRW2</accession>
<dbReference type="WBParaSite" id="nRc.2.0.1.t40398-RA">
    <property type="protein sequence ID" value="nRc.2.0.1.t40398-RA"/>
    <property type="gene ID" value="nRc.2.0.1.g40398"/>
</dbReference>
<name>A0A915KRW2_ROMCU</name>
<evidence type="ECO:0000313" key="2">
    <source>
        <dbReference type="WBParaSite" id="nRc.2.0.1.t40398-RA"/>
    </source>
</evidence>
<proteinExistence type="predicted"/>
<sequence>SLNLNSTDDQSYPQKLAFLSYDFSNSTNLEDKLEIELMFSAIKKLGIGKMRKKLVNNTVWLDKNTNRLPMSEHRRIC</sequence>
<dbReference type="Proteomes" id="UP000887565">
    <property type="component" value="Unplaced"/>
</dbReference>
<keyword evidence="1" id="KW-1185">Reference proteome</keyword>
<protein>
    <submittedName>
        <fullName evidence="2">Uncharacterized protein</fullName>
    </submittedName>
</protein>
<evidence type="ECO:0000313" key="1">
    <source>
        <dbReference type="Proteomes" id="UP000887565"/>
    </source>
</evidence>
<organism evidence="1 2">
    <name type="scientific">Romanomermis culicivorax</name>
    <name type="common">Nematode worm</name>
    <dbReference type="NCBI Taxonomy" id="13658"/>
    <lineage>
        <taxon>Eukaryota</taxon>
        <taxon>Metazoa</taxon>
        <taxon>Ecdysozoa</taxon>
        <taxon>Nematoda</taxon>
        <taxon>Enoplea</taxon>
        <taxon>Dorylaimia</taxon>
        <taxon>Mermithida</taxon>
        <taxon>Mermithoidea</taxon>
        <taxon>Mermithidae</taxon>
        <taxon>Romanomermis</taxon>
    </lineage>
</organism>
<dbReference type="AlphaFoldDB" id="A0A915KRW2"/>